<keyword evidence="2" id="KW-1185">Reference proteome</keyword>
<evidence type="ECO:0000313" key="3">
    <source>
        <dbReference type="WBParaSite" id="PSAMB.scaffold5264size12162.g26240.t1"/>
    </source>
</evidence>
<reference evidence="3" key="1">
    <citation type="submission" date="2022-11" db="UniProtKB">
        <authorList>
            <consortium name="WormBaseParasite"/>
        </authorList>
    </citation>
    <scope>IDENTIFICATION</scope>
</reference>
<dbReference type="Proteomes" id="UP000887566">
    <property type="component" value="Unplaced"/>
</dbReference>
<sequence>MWLPWMRRSGSRFATEPRRRWPVKSVDGRNSGARSPSAQPPVVSTATRRPAKLAFGEIACHRLPKQPIDQPDRHLMSAPPSATPANAAYRRLRLHCAKRGSYAAA</sequence>
<name>A0A914WU70_9BILA</name>
<organism evidence="2 3">
    <name type="scientific">Plectus sambesii</name>
    <dbReference type="NCBI Taxonomy" id="2011161"/>
    <lineage>
        <taxon>Eukaryota</taxon>
        <taxon>Metazoa</taxon>
        <taxon>Ecdysozoa</taxon>
        <taxon>Nematoda</taxon>
        <taxon>Chromadorea</taxon>
        <taxon>Plectida</taxon>
        <taxon>Plectina</taxon>
        <taxon>Plectoidea</taxon>
        <taxon>Plectidae</taxon>
        <taxon>Plectus</taxon>
    </lineage>
</organism>
<evidence type="ECO:0000256" key="1">
    <source>
        <dbReference type="SAM" id="MobiDB-lite"/>
    </source>
</evidence>
<protein>
    <submittedName>
        <fullName evidence="3">Uncharacterized protein</fullName>
    </submittedName>
</protein>
<evidence type="ECO:0000313" key="2">
    <source>
        <dbReference type="Proteomes" id="UP000887566"/>
    </source>
</evidence>
<feature type="region of interest" description="Disordered" evidence="1">
    <location>
        <begin position="64"/>
        <end position="84"/>
    </location>
</feature>
<proteinExistence type="predicted"/>
<dbReference type="AlphaFoldDB" id="A0A914WU70"/>
<feature type="region of interest" description="Disordered" evidence="1">
    <location>
        <begin position="1"/>
        <end position="46"/>
    </location>
</feature>
<dbReference type="WBParaSite" id="PSAMB.scaffold5264size12162.g26240.t1">
    <property type="protein sequence ID" value="PSAMB.scaffold5264size12162.g26240.t1"/>
    <property type="gene ID" value="PSAMB.scaffold5264size12162.g26240"/>
</dbReference>
<feature type="compositionally biased region" description="Polar residues" evidence="1">
    <location>
        <begin position="32"/>
        <end position="46"/>
    </location>
</feature>
<accession>A0A914WU70</accession>